<dbReference type="PROSITE" id="PS50110">
    <property type="entry name" value="RESPONSE_REGULATORY"/>
    <property type="match status" value="1"/>
</dbReference>
<dbReference type="GO" id="GO:0000976">
    <property type="term" value="F:transcription cis-regulatory region binding"/>
    <property type="evidence" value="ECO:0007669"/>
    <property type="project" value="TreeGrafter"/>
</dbReference>
<gene>
    <name evidence="5" type="ORF">AKJ09_00567</name>
</gene>
<keyword evidence="2" id="KW-0597">Phosphoprotein</keyword>
<name>A0A0K1PK36_9BACT</name>
<evidence type="ECO:0000259" key="3">
    <source>
        <dbReference type="PROSITE" id="PS50110"/>
    </source>
</evidence>
<dbReference type="GO" id="GO:0005829">
    <property type="term" value="C:cytosol"/>
    <property type="evidence" value="ECO:0007669"/>
    <property type="project" value="TreeGrafter"/>
</dbReference>
<evidence type="ECO:0000256" key="1">
    <source>
        <dbReference type="ARBA" id="ARBA00023125"/>
    </source>
</evidence>
<dbReference type="GO" id="GO:0032993">
    <property type="term" value="C:protein-DNA complex"/>
    <property type="evidence" value="ECO:0007669"/>
    <property type="project" value="TreeGrafter"/>
</dbReference>
<dbReference type="KEGG" id="llu:AKJ09_00567"/>
<dbReference type="InterPro" id="IPR007492">
    <property type="entry name" value="LytTR_DNA-bd_dom"/>
</dbReference>
<dbReference type="Gene3D" id="3.40.50.2300">
    <property type="match status" value="1"/>
</dbReference>
<dbReference type="AlphaFoldDB" id="A0A0K1PK36"/>
<dbReference type="EMBL" id="CP012333">
    <property type="protein sequence ID" value="AKU93903.1"/>
    <property type="molecule type" value="Genomic_DNA"/>
</dbReference>
<keyword evidence="1" id="KW-0238">DNA-binding</keyword>
<dbReference type="InterPro" id="IPR011006">
    <property type="entry name" value="CheY-like_superfamily"/>
</dbReference>
<dbReference type="Pfam" id="PF00072">
    <property type="entry name" value="Response_reg"/>
    <property type="match status" value="1"/>
</dbReference>
<dbReference type="GO" id="GO:0000156">
    <property type="term" value="F:phosphorelay response regulator activity"/>
    <property type="evidence" value="ECO:0007669"/>
    <property type="project" value="TreeGrafter"/>
</dbReference>
<dbReference type="SMART" id="SM00850">
    <property type="entry name" value="LytTR"/>
    <property type="match status" value="1"/>
</dbReference>
<protein>
    <submittedName>
        <fullName evidence="5">Two-component system response regulator</fullName>
    </submittedName>
</protein>
<keyword evidence="6" id="KW-1185">Reference proteome</keyword>
<dbReference type="Proteomes" id="UP000064967">
    <property type="component" value="Chromosome"/>
</dbReference>
<dbReference type="InterPro" id="IPR039420">
    <property type="entry name" value="WalR-like"/>
</dbReference>
<evidence type="ECO:0000259" key="4">
    <source>
        <dbReference type="PROSITE" id="PS50930"/>
    </source>
</evidence>
<dbReference type="InterPro" id="IPR001789">
    <property type="entry name" value="Sig_transdc_resp-reg_receiver"/>
</dbReference>
<dbReference type="PANTHER" id="PTHR48111">
    <property type="entry name" value="REGULATOR OF RPOS"/>
    <property type="match status" value="1"/>
</dbReference>
<evidence type="ECO:0000256" key="2">
    <source>
        <dbReference type="PROSITE-ProRule" id="PRU00169"/>
    </source>
</evidence>
<organism evidence="5 6">
    <name type="scientific">Labilithrix luteola</name>
    <dbReference type="NCBI Taxonomy" id="1391654"/>
    <lineage>
        <taxon>Bacteria</taxon>
        <taxon>Pseudomonadati</taxon>
        <taxon>Myxococcota</taxon>
        <taxon>Polyangia</taxon>
        <taxon>Polyangiales</taxon>
        <taxon>Labilitrichaceae</taxon>
        <taxon>Labilithrix</taxon>
    </lineage>
</organism>
<dbReference type="GO" id="GO:0006355">
    <property type="term" value="P:regulation of DNA-templated transcription"/>
    <property type="evidence" value="ECO:0007669"/>
    <property type="project" value="TreeGrafter"/>
</dbReference>
<accession>A0A0K1PK36</accession>
<dbReference type="STRING" id="1391654.AKJ09_00567"/>
<evidence type="ECO:0000313" key="5">
    <source>
        <dbReference type="EMBL" id="AKU93903.1"/>
    </source>
</evidence>
<dbReference type="Gene3D" id="2.40.50.1020">
    <property type="entry name" value="LytTr DNA-binding domain"/>
    <property type="match status" value="1"/>
</dbReference>
<evidence type="ECO:0000313" key="6">
    <source>
        <dbReference type="Proteomes" id="UP000064967"/>
    </source>
</evidence>
<feature type="domain" description="HTH LytTR-type" evidence="4">
    <location>
        <begin position="147"/>
        <end position="256"/>
    </location>
</feature>
<dbReference type="PROSITE" id="PS50930">
    <property type="entry name" value="HTH_LYTTR"/>
    <property type="match status" value="1"/>
</dbReference>
<dbReference type="Pfam" id="PF04397">
    <property type="entry name" value="LytTR"/>
    <property type="match status" value="1"/>
</dbReference>
<dbReference type="SMART" id="SM00448">
    <property type="entry name" value="REC"/>
    <property type="match status" value="1"/>
</dbReference>
<dbReference type="RefSeq" id="WP_169927193.1">
    <property type="nucleotide sequence ID" value="NZ_CP012333.1"/>
</dbReference>
<dbReference type="PANTHER" id="PTHR48111:SF69">
    <property type="entry name" value="RESPONSE REGULATOR RECEIVER"/>
    <property type="match status" value="1"/>
</dbReference>
<feature type="modified residue" description="4-aspartylphosphate" evidence="2">
    <location>
        <position position="66"/>
    </location>
</feature>
<reference evidence="5 6" key="1">
    <citation type="submission" date="2015-08" db="EMBL/GenBank/DDBJ databases">
        <authorList>
            <person name="Babu N.S."/>
            <person name="Beckwith C.J."/>
            <person name="Beseler K.G."/>
            <person name="Brison A."/>
            <person name="Carone J.V."/>
            <person name="Caskin T.P."/>
            <person name="Diamond M."/>
            <person name="Durham M.E."/>
            <person name="Foxe J.M."/>
            <person name="Go M."/>
            <person name="Henderson B.A."/>
            <person name="Jones I.B."/>
            <person name="McGettigan J.A."/>
            <person name="Micheletti S.J."/>
            <person name="Nasrallah M.E."/>
            <person name="Ortiz D."/>
            <person name="Piller C.R."/>
            <person name="Privatt S.R."/>
            <person name="Schneider S.L."/>
            <person name="Sharp S."/>
            <person name="Smith T.C."/>
            <person name="Stanton J.D."/>
            <person name="Ullery H.E."/>
            <person name="Wilson R.J."/>
            <person name="Serrano M.G."/>
            <person name="Buck G."/>
            <person name="Lee V."/>
            <person name="Wang Y."/>
            <person name="Carvalho R."/>
            <person name="Voegtly L."/>
            <person name="Shi R."/>
            <person name="Duckworth R."/>
            <person name="Johnson A."/>
            <person name="Loviza R."/>
            <person name="Walstead R."/>
            <person name="Shah Z."/>
            <person name="Kiflezghi M."/>
            <person name="Wade K."/>
            <person name="Ball S.L."/>
            <person name="Bradley K.W."/>
            <person name="Asai D.J."/>
            <person name="Bowman C.A."/>
            <person name="Russell D.A."/>
            <person name="Pope W.H."/>
            <person name="Jacobs-Sera D."/>
            <person name="Hendrix R.W."/>
            <person name="Hatfull G.F."/>
        </authorList>
    </citation>
    <scope>NUCLEOTIDE SEQUENCE [LARGE SCALE GENOMIC DNA]</scope>
    <source>
        <strain evidence="5 6">DSM 27648</strain>
    </source>
</reference>
<proteinExistence type="predicted"/>
<feature type="domain" description="Response regulatory" evidence="3">
    <location>
        <begin position="12"/>
        <end position="132"/>
    </location>
</feature>
<dbReference type="SUPFAM" id="SSF52172">
    <property type="entry name" value="CheY-like"/>
    <property type="match status" value="1"/>
</dbReference>
<sequence>MSTSSSTIERLRTLVVEDEWPAREYLVELLEETGLAEVVGAVGSADDARVALDNAARLPVDAVFADVRLAGAGDASGLELVRSLAGRPGAPMFVLATAFEEHAVEAFSLDVIDFLLKPFTEERVEQCVRRLFARRPARPRQAECSRIVARRGKTLVFLEAHEVWAFEARDRLTSVHSLHGVFDVDLSLSVIEVSFGRALMRVHRNWLVNPAFIKEFDRDGRDTRIFVGTGFGPTQRGVRVPVGRERTMALRDMLLDGATGLRRS</sequence>